<dbReference type="InterPro" id="IPR019243">
    <property type="entry name" value="DUF2202"/>
</dbReference>
<feature type="signal peptide" evidence="1">
    <location>
        <begin position="1"/>
        <end position="22"/>
    </location>
</feature>
<dbReference type="EMBL" id="CP020370">
    <property type="protein sequence ID" value="AUB82782.1"/>
    <property type="molecule type" value="Genomic_DNA"/>
</dbReference>
<evidence type="ECO:0000259" key="2">
    <source>
        <dbReference type="Pfam" id="PF09968"/>
    </source>
</evidence>
<dbReference type="SUPFAM" id="SSF47240">
    <property type="entry name" value="Ferritin-like"/>
    <property type="match status" value="1"/>
</dbReference>
<evidence type="ECO:0000313" key="4">
    <source>
        <dbReference type="Proteomes" id="UP000232638"/>
    </source>
</evidence>
<dbReference type="Pfam" id="PF09968">
    <property type="entry name" value="DUF2202"/>
    <property type="match status" value="1"/>
</dbReference>
<organism evidence="3 4">
    <name type="scientific">Candidatus Thiodictyon syntrophicum</name>
    <dbReference type="NCBI Taxonomy" id="1166950"/>
    <lineage>
        <taxon>Bacteria</taxon>
        <taxon>Pseudomonadati</taxon>
        <taxon>Pseudomonadota</taxon>
        <taxon>Gammaproteobacteria</taxon>
        <taxon>Chromatiales</taxon>
        <taxon>Chromatiaceae</taxon>
        <taxon>Thiodictyon</taxon>
    </lineage>
</organism>
<feature type="domain" description="DUF2202" evidence="2">
    <location>
        <begin position="45"/>
        <end position="201"/>
    </location>
</feature>
<keyword evidence="4" id="KW-1185">Reference proteome</keyword>
<dbReference type="InterPro" id="IPR012347">
    <property type="entry name" value="Ferritin-like"/>
</dbReference>
<proteinExistence type="predicted"/>
<name>A0A2K8UB33_9GAMM</name>
<dbReference type="Proteomes" id="UP000232638">
    <property type="component" value="Chromosome"/>
</dbReference>
<evidence type="ECO:0000256" key="1">
    <source>
        <dbReference type="SAM" id="SignalP"/>
    </source>
</evidence>
<dbReference type="InterPro" id="IPR009078">
    <property type="entry name" value="Ferritin-like_SF"/>
</dbReference>
<protein>
    <recommendedName>
        <fullName evidence="2">DUF2202 domain-containing protein</fullName>
    </recommendedName>
</protein>
<feature type="chain" id="PRO_5014720055" description="DUF2202 domain-containing protein" evidence="1">
    <location>
        <begin position="23"/>
        <end position="203"/>
    </location>
</feature>
<sequence>MKTRILSSLVILACVGAGPVMAKGPNSPGASQIPVTVPSLSTVAADDLLKMREEEKVARDVYFKLYARWKTPVFSQIAASEQIHFDALGAKIRTYGLTDPALPGEGDFTNTDLQNAYDELSASGLTSPVQALTVGATIEDMDISDLQTAIADTDQAALKTTYQNLMEGSKNHLRAFVKLLRAAGVQYQPQYIDEALFDAIVGG</sequence>
<evidence type="ECO:0000313" key="3">
    <source>
        <dbReference type="EMBL" id="AUB82782.1"/>
    </source>
</evidence>
<dbReference type="KEGG" id="tsy:THSYN_18780"/>
<keyword evidence="1" id="KW-0732">Signal</keyword>
<dbReference type="CDD" id="cd01048">
    <property type="entry name" value="Ferritin_like_AB2"/>
    <property type="match status" value="1"/>
</dbReference>
<accession>A0A2K8UB33</accession>
<dbReference type="Gene3D" id="1.20.1260.10">
    <property type="match status" value="1"/>
</dbReference>
<reference evidence="3 4" key="1">
    <citation type="submission" date="2017-03" db="EMBL/GenBank/DDBJ databases">
        <title>Complete genome sequence of Candidatus 'Thiodictyon syntrophicum' sp. nov. strain Cad16T, a photolithoautotroph purple sulfur bacterium isolated from an alpine meromictic lake.</title>
        <authorList>
            <person name="Luedin S.M."/>
            <person name="Pothier J.F."/>
            <person name="Danza F."/>
            <person name="Storelli N."/>
            <person name="Wittwer M."/>
            <person name="Tonolla M."/>
        </authorList>
    </citation>
    <scope>NUCLEOTIDE SEQUENCE [LARGE SCALE GENOMIC DNA]</scope>
    <source>
        <strain evidence="3 4">Cad16T</strain>
    </source>
</reference>
<dbReference type="AlphaFoldDB" id="A0A2K8UB33"/>
<gene>
    <name evidence="3" type="ORF">THSYN_18780</name>
</gene>